<dbReference type="GO" id="GO:0008168">
    <property type="term" value="F:methyltransferase activity"/>
    <property type="evidence" value="ECO:0007669"/>
    <property type="project" value="UniProtKB-KW"/>
</dbReference>
<reference evidence="1 2" key="2">
    <citation type="submission" date="2018-03" db="EMBL/GenBank/DDBJ databases">
        <authorList>
            <person name="Keele B.F."/>
        </authorList>
    </citation>
    <scope>NUCLEOTIDE SEQUENCE [LARGE SCALE GENOMIC DNA]</scope>
    <source>
        <strain evidence="1 2">CCALA 016</strain>
    </source>
</reference>
<dbReference type="AlphaFoldDB" id="A0A2T1LU92"/>
<dbReference type="RefSeq" id="WP_106458296.1">
    <property type="nucleotide sequence ID" value="NZ_PXOH01000023.1"/>
</dbReference>
<proteinExistence type="predicted"/>
<keyword evidence="2" id="KW-1185">Reference proteome</keyword>
<dbReference type="OrthoDB" id="479904at2"/>
<evidence type="ECO:0000313" key="1">
    <source>
        <dbReference type="EMBL" id="PSF35026.1"/>
    </source>
</evidence>
<reference evidence="1 2" key="1">
    <citation type="submission" date="2018-03" db="EMBL/GenBank/DDBJ databases">
        <title>The ancient ancestry and fast evolution of plastids.</title>
        <authorList>
            <person name="Moore K.R."/>
            <person name="Magnabosco C."/>
            <person name="Momper L."/>
            <person name="Gold D.A."/>
            <person name="Bosak T."/>
            <person name="Fournier G.P."/>
        </authorList>
    </citation>
    <scope>NUCLEOTIDE SEQUENCE [LARGE SCALE GENOMIC DNA]</scope>
    <source>
        <strain evidence="1 2">CCALA 016</strain>
    </source>
</reference>
<dbReference type="EMBL" id="PXOH01000023">
    <property type="protein sequence ID" value="PSF35026.1"/>
    <property type="molecule type" value="Genomic_DNA"/>
</dbReference>
<keyword evidence="1" id="KW-0489">Methyltransferase</keyword>
<organism evidence="1 2">
    <name type="scientific">Aphanothece hegewaldii CCALA 016</name>
    <dbReference type="NCBI Taxonomy" id="2107694"/>
    <lineage>
        <taxon>Bacteria</taxon>
        <taxon>Bacillati</taxon>
        <taxon>Cyanobacteriota</taxon>
        <taxon>Cyanophyceae</taxon>
        <taxon>Oscillatoriophycideae</taxon>
        <taxon>Chroococcales</taxon>
        <taxon>Aphanothecaceae</taxon>
        <taxon>Aphanothece</taxon>
    </lineage>
</organism>
<dbReference type="Proteomes" id="UP000239001">
    <property type="component" value="Unassembled WGS sequence"/>
</dbReference>
<name>A0A2T1LU92_9CHRO</name>
<dbReference type="InterPro" id="IPR021451">
    <property type="entry name" value="DUF3102"/>
</dbReference>
<comment type="caution">
    <text evidence="1">The sequence shown here is derived from an EMBL/GenBank/DDBJ whole genome shotgun (WGS) entry which is preliminary data.</text>
</comment>
<dbReference type="Pfam" id="PF11300">
    <property type="entry name" value="DUF3102"/>
    <property type="match status" value="1"/>
</dbReference>
<gene>
    <name evidence="1" type="ORF">C7H19_17950</name>
</gene>
<keyword evidence="1" id="KW-0808">Transferase</keyword>
<protein>
    <submittedName>
        <fullName evidence="1">Site-specific DNA-methyltransferase</fullName>
    </submittedName>
</protein>
<sequence length="320" mass="36776">MNSSEKTVNLIISFDYFSLDDEQRLIIQQRTGEIRERLRRSAQDIWEIGQKLADVRSRLKHGQFDIWLKAEFGWSRRTAYNFISVYETFGERATLAQVDIATSALYLLAAPSTSQKVRDEFIEKAKVGESVTHKELREIIQKEKIQPSSRIEETAPEKKTEIVAIIPQSIEKLAIEDKIEPVYAIETPKTDQLQLGWYRLGQQHLLFYGDTASSRFAEKIPYASLAIAITNDDWDHDWLVERAKTVIIFPEADLSLRNIGQLLDMFSHPKDSVIFPWLPNAELLIVADQLQRKIYAGDPNIERCHQAAIQLGLPIEPLKL</sequence>
<accession>A0A2T1LU92</accession>
<dbReference type="GO" id="GO:0032259">
    <property type="term" value="P:methylation"/>
    <property type="evidence" value="ECO:0007669"/>
    <property type="project" value="UniProtKB-KW"/>
</dbReference>
<evidence type="ECO:0000313" key="2">
    <source>
        <dbReference type="Proteomes" id="UP000239001"/>
    </source>
</evidence>